<protein>
    <submittedName>
        <fullName evidence="2">Cytochrome C</fullName>
    </submittedName>
</protein>
<proteinExistence type="predicted"/>
<evidence type="ECO:0000256" key="1">
    <source>
        <dbReference type="SAM" id="Phobius"/>
    </source>
</evidence>
<comment type="caution">
    <text evidence="2">The sequence shown here is derived from an EMBL/GenBank/DDBJ whole genome shotgun (WGS) entry which is preliminary data.</text>
</comment>
<dbReference type="SUPFAM" id="SSF46626">
    <property type="entry name" value="Cytochrome c"/>
    <property type="match status" value="1"/>
</dbReference>
<keyword evidence="1" id="KW-1133">Transmembrane helix</keyword>
<gene>
    <name evidence="2" type="ORF">MM213_09610</name>
</gene>
<dbReference type="EMBL" id="JAKZGO010000006">
    <property type="protein sequence ID" value="MCH7413741.1"/>
    <property type="molecule type" value="Genomic_DNA"/>
</dbReference>
<keyword evidence="1" id="KW-0472">Membrane</keyword>
<feature type="transmembrane region" description="Helical" evidence="1">
    <location>
        <begin position="12"/>
        <end position="34"/>
    </location>
</feature>
<sequence>MKEEDVKRMIRSVSILGFLLLFLVLSSIGVVLLLQYQPDLVQGWLAKEKSRNSEQISEAFQDEWTPEKLEEVGLVEGEGLQLVLANCTNCHSAKLVTQNRFTREGWIQVIRWMQETQGFWELGENEDAIVDYLSTHFAPEAQGRRMPLEVEWYSLE</sequence>
<dbReference type="InterPro" id="IPR036909">
    <property type="entry name" value="Cyt_c-like_dom_sf"/>
</dbReference>
<dbReference type="Gene3D" id="1.10.760.10">
    <property type="entry name" value="Cytochrome c-like domain"/>
    <property type="match status" value="1"/>
</dbReference>
<reference evidence="2" key="1">
    <citation type="submission" date="2022-03" db="EMBL/GenBank/DDBJ databases">
        <title>De novo assembled genomes of Belliella spp. (Cyclobacteriaceae) strains.</title>
        <authorList>
            <person name="Szabo A."/>
            <person name="Korponai K."/>
            <person name="Felfoldi T."/>
        </authorList>
    </citation>
    <scope>NUCLEOTIDE SEQUENCE</scope>
    <source>
        <strain evidence="2">DSM 111903</strain>
    </source>
</reference>
<name>A0ABS9VBE3_9BACT</name>
<keyword evidence="3" id="KW-1185">Reference proteome</keyword>
<dbReference type="Proteomes" id="UP001165430">
    <property type="component" value="Unassembled WGS sequence"/>
</dbReference>
<accession>A0ABS9VBE3</accession>
<dbReference type="RefSeq" id="WP_241411733.1">
    <property type="nucleotide sequence ID" value="NZ_JAKZGO010000006.1"/>
</dbReference>
<keyword evidence="1" id="KW-0812">Transmembrane</keyword>
<organism evidence="2 3">
    <name type="scientific">Belliella alkalica</name>
    <dbReference type="NCBI Taxonomy" id="1730871"/>
    <lineage>
        <taxon>Bacteria</taxon>
        <taxon>Pseudomonadati</taxon>
        <taxon>Bacteroidota</taxon>
        <taxon>Cytophagia</taxon>
        <taxon>Cytophagales</taxon>
        <taxon>Cyclobacteriaceae</taxon>
        <taxon>Belliella</taxon>
    </lineage>
</organism>
<evidence type="ECO:0000313" key="3">
    <source>
        <dbReference type="Proteomes" id="UP001165430"/>
    </source>
</evidence>
<evidence type="ECO:0000313" key="2">
    <source>
        <dbReference type="EMBL" id="MCH7413741.1"/>
    </source>
</evidence>